<dbReference type="RefSeq" id="WP_214419185.1">
    <property type="nucleotide sequence ID" value="NZ_CP075546.1"/>
</dbReference>
<proteinExistence type="predicted"/>
<dbReference type="Proteomes" id="UP000680656">
    <property type="component" value="Chromosome"/>
</dbReference>
<dbReference type="KEGG" id="mrtj:KHC33_13720"/>
<gene>
    <name evidence="1" type="ORF">KHC33_13720</name>
</gene>
<dbReference type="NCBIfam" id="TIGR02221">
    <property type="entry name" value="cas_TM1812"/>
    <property type="match status" value="1"/>
</dbReference>
<name>A0A8E7AVK0_9EURY</name>
<dbReference type="SUPFAM" id="SSF160980">
    <property type="entry name" value="SSO1389-like"/>
    <property type="match status" value="1"/>
</dbReference>
<dbReference type="NCBIfam" id="TIGR02549">
    <property type="entry name" value="CRISPR_DxTHG"/>
    <property type="match status" value="1"/>
</dbReference>
<sequence>MTILLSFIGTGRLYDTVYLLGGQEFHTPIIQEALCRYYKPEKVILFVTKGARSANLPKIRSVLSSFVVSEVDIPDGKCEEEIWEIFSIVTKSVSEKDTILFDITHGFRSLPFISLLSIAYLKEIRSISLSGVVYGAFEAGERIKTDSGVEISRAPVFDLTGFVSIFDWMAGVRSFLHHADAGLLNEQVKRISDEEFCKTQNRSGTKPLLNLLGPLSTYAEAVRLSRPVEAVSVASLIYDRFPQATEAIESYTPVLNPLLSKISDIGNFAVSESDVLTSELIQKQRNLIQVQLDMGLYQQAVTLGREWMVTVLLHAAGSGREWLLKNTRFAAENALTGAEKLLSRQNNKEQSDNFHQNSRFLEWFCTCDSWKEMVGIWSRTSQLRNELAHCGMNSDSQKVQTLLKQVKNFPESMDRYYTLIMEYSK</sequence>
<dbReference type="AlphaFoldDB" id="A0A8E7AVK0"/>
<accession>A0A8E7AVK0</accession>
<keyword evidence="2" id="KW-1185">Reference proteome</keyword>
<evidence type="ECO:0000313" key="2">
    <source>
        <dbReference type="Proteomes" id="UP000680656"/>
    </source>
</evidence>
<organism evidence="1 2">
    <name type="scientific">Methanospirillum purgamenti</name>
    <dbReference type="NCBI Taxonomy" id="2834276"/>
    <lineage>
        <taxon>Archaea</taxon>
        <taxon>Methanobacteriati</taxon>
        <taxon>Methanobacteriota</taxon>
        <taxon>Stenosarchaea group</taxon>
        <taxon>Methanomicrobia</taxon>
        <taxon>Methanomicrobiales</taxon>
        <taxon>Methanospirillaceae</taxon>
        <taxon>Methanospirillum</taxon>
    </lineage>
</organism>
<dbReference type="InterPro" id="IPR013383">
    <property type="entry name" value="CRISPR-assoc_prot_DxTHG_CS"/>
</dbReference>
<reference evidence="1 2" key="1">
    <citation type="submission" date="2021-05" db="EMBL/GenBank/DDBJ databases">
        <title>A novel Methanospirillum isolate from a pyrite-forming mixed culture.</title>
        <authorList>
            <person name="Bunk B."/>
            <person name="Sproer C."/>
            <person name="Spring S."/>
            <person name="Pester M."/>
        </authorList>
    </citation>
    <scope>NUCLEOTIDE SEQUENCE [LARGE SCALE GENOMIC DNA]</scope>
    <source>
        <strain evidence="1 2">J.3.6.1-F.2.7.3</strain>
    </source>
</reference>
<dbReference type="InterPro" id="IPR011742">
    <property type="entry name" value="CRISPR-assoc_prot_TM1812"/>
</dbReference>
<dbReference type="EMBL" id="CP075546">
    <property type="protein sequence ID" value="QVV88372.1"/>
    <property type="molecule type" value="Genomic_DNA"/>
</dbReference>
<dbReference type="CDD" id="cd09732">
    <property type="entry name" value="Csx1_III-U"/>
    <property type="match status" value="1"/>
</dbReference>
<dbReference type="GeneID" id="65098262"/>
<evidence type="ECO:0000313" key="1">
    <source>
        <dbReference type="EMBL" id="QVV88372.1"/>
    </source>
</evidence>
<protein>
    <submittedName>
        <fullName evidence="1">TIGR02221 family CRISPR-associated protein</fullName>
    </submittedName>
</protein>